<dbReference type="PROSITE" id="PS00028">
    <property type="entry name" value="ZINC_FINGER_C2H2_1"/>
    <property type="match status" value="1"/>
</dbReference>
<dbReference type="GO" id="GO:0010468">
    <property type="term" value="P:regulation of gene expression"/>
    <property type="evidence" value="ECO:0007669"/>
    <property type="project" value="TreeGrafter"/>
</dbReference>
<dbReference type="AlphaFoldDB" id="A0A0C3QSW1"/>
<dbReference type="InterPro" id="IPR050331">
    <property type="entry name" value="Zinc_finger"/>
</dbReference>
<evidence type="ECO:0000256" key="1">
    <source>
        <dbReference type="ARBA" id="ARBA00004123"/>
    </source>
</evidence>
<dbReference type="Pfam" id="PF00096">
    <property type="entry name" value="zf-C2H2"/>
    <property type="match status" value="2"/>
</dbReference>
<dbReference type="SMART" id="SM00355">
    <property type="entry name" value="ZnF_C2H2"/>
    <property type="match status" value="2"/>
</dbReference>
<keyword evidence="2" id="KW-0479">Metal-binding</keyword>
<keyword evidence="5" id="KW-0862">Zinc</keyword>
<dbReference type="Gene3D" id="3.30.160.60">
    <property type="entry name" value="Classic Zinc Finger"/>
    <property type="match status" value="2"/>
</dbReference>
<reference evidence="10 11" key="1">
    <citation type="submission" date="2014-04" db="EMBL/GenBank/DDBJ databases">
        <authorList>
            <consortium name="DOE Joint Genome Institute"/>
            <person name="Kuo A."/>
            <person name="Girlanda M."/>
            <person name="Perotto S."/>
            <person name="Kohler A."/>
            <person name="Nagy L.G."/>
            <person name="Floudas D."/>
            <person name="Copeland A."/>
            <person name="Barry K.W."/>
            <person name="Cichocki N."/>
            <person name="Veneault-Fourrey C."/>
            <person name="LaButti K."/>
            <person name="Lindquist E.A."/>
            <person name="Lipzen A."/>
            <person name="Lundell T."/>
            <person name="Morin E."/>
            <person name="Murat C."/>
            <person name="Sun H."/>
            <person name="Tunlid A."/>
            <person name="Henrissat B."/>
            <person name="Grigoriev I.V."/>
            <person name="Hibbett D.S."/>
            <person name="Martin F."/>
            <person name="Nordberg H.P."/>
            <person name="Cantor M.N."/>
            <person name="Hua S.X."/>
        </authorList>
    </citation>
    <scope>NUCLEOTIDE SEQUENCE [LARGE SCALE GENOMIC DNA]</scope>
    <source>
        <strain evidence="10 11">MUT 4182</strain>
    </source>
</reference>
<feature type="compositionally biased region" description="Pro residues" evidence="8">
    <location>
        <begin position="1"/>
        <end position="12"/>
    </location>
</feature>
<protein>
    <recommendedName>
        <fullName evidence="9">C2H2-type domain-containing protein</fullName>
    </recommendedName>
</protein>
<evidence type="ECO:0000313" key="10">
    <source>
        <dbReference type="EMBL" id="KIO31179.1"/>
    </source>
</evidence>
<dbReference type="GO" id="GO:0005634">
    <property type="term" value="C:nucleus"/>
    <property type="evidence" value="ECO:0007669"/>
    <property type="project" value="UniProtKB-SubCell"/>
</dbReference>
<feature type="compositionally biased region" description="Polar residues" evidence="8">
    <location>
        <begin position="20"/>
        <end position="37"/>
    </location>
</feature>
<feature type="compositionally biased region" description="Low complexity" evidence="8">
    <location>
        <begin position="259"/>
        <end position="275"/>
    </location>
</feature>
<feature type="region of interest" description="Disordered" evidence="8">
    <location>
        <begin position="675"/>
        <end position="772"/>
    </location>
</feature>
<dbReference type="EMBL" id="KN822965">
    <property type="protein sequence ID" value="KIO31179.1"/>
    <property type="molecule type" value="Genomic_DNA"/>
</dbReference>
<gene>
    <name evidence="10" type="ORF">M407DRAFT_241885</name>
</gene>
<feature type="compositionally biased region" description="Acidic residues" evidence="8">
    <location>
        <begin position="733"/>
        <end position="748"/>
    </location>
</feature>
<evidence type="ECO:0000256" key="4">
    <source>
        <dbReference type="ARBA" id="ARBA00022771"/>
    </source>
</evidence>
<evidence type="ECO:0000256" key="8">
    <source>
        <dbReference type="SAM" id="MobiDB-lite"/>
    </source>
</evidence>
<keyword evidence="6" id="KW-0539">Nucleus</keyword>
<sequence length="787" mass="83867">MPLQPSVPPPPAGSSATSSYLYNQPQHQQLHLNSQPHQHQHPIYSLPLSSNSRSSLSLSYAPGPSSSSQINSTPAPSRPSYPQYRQSYRHPRDDDYRPGVDVAAWVKGSTTTPGSEQGTAHLPALKGSAVTTSSLPSLSVAGGITGVAGPATTSSAVGPLSKTHIPPSGPQYYHQHQRSDSNSSLEYPYNLAGPTTTAGPYDEWNHHAAQARGWGTKGPDLVSSAYVFPVLDRASLTEHLPSHHHHQTVPPMMSYGLPAHSSSSLRQSGSAAAAARTMQEFAGGTSGTSHSASPLDSSSHNNGSPDPASAPTLDVYNSQSYGHHPPPLDEFHHPPPPPPHSRPYPTTLRFPQPYKLSEDHGRYTIPPPHTAVPAIPEHIPVSTRASISSNSSLTMHSQSPPTYPVTPSHSQSPEQRPSSSFVHTSPTVAHNSVHNSPVVPTTRVSTDVSAVVAAQRSSGSPEAAPRAGEGVEELNLIPEDGTGEGSASKEKQSIFDCPGCDLTFTRLSALKQHMLSHTGEKPHACDHCGRRFSLASNLRRHTTTKACKVLKFQAVKENISGTVASAAPTTTLLPAAIIPMTASTPAPSSSGATAVLSPVAQSAVPAPMMSADAPKKDKKRKATSEKPSPRRKRHANFESRWIPRTLALFKNAHLLTSTPPFQFCAYKAKSPGAVAIASPEDEEEDEPFTRPTLPLHPVRPSMTSRASIRSMDSVESVSSGSSSSSSSDGAEVPFDDGSEERDSYEEAPEFPYHPMSWSGKLPGPGLLEGDELVKNPSVARRWMTFKR</sequence>
<evidence type="ECO:0000256" key="2">
    <source>
        <dbReference type="ARBA" id="ARBA00022723"/>
    </source>
</evidence>
<evidence type="ECO:0000259" key="9">
    <source>
        <dbReference type="PROSITE" id="PS50157"/>
    </source>
</evidence>
<name>A0A0C3QSW1_9AGAM</name>
<dbReference type="OrthoDB" id="6077919at2759"/>
<keyword evidence="11" id="KW-1185">Reference proteome</keyword>
<evidence type="ECO:0000256" key="6">
    <source>
        <dbReference type="ARBA" id="ARBA00023242"/>
    </source>
</evidence>
<dbReference type="PROSITE" id="PS50157">
    <property type="entry name" value="ZINC_FINGER_C2H2_2"/>
    <property type="match status" value="2"/>
</dbReference>
<feature type="region of interest" description="Disordered" evidence="8">
    <location>
        <begin position="456"/>
        <end position="491"/>
    </location>
</feature>
<dbReference type="STRING" id="1051891.A0A0C3QSW1"/>
<feature type="region of interest" description="Disordered" evidence="8">
    <location>
        <begin position="603"/>
        <end position="637"/>
    </location>
</feature>
<comment type="subcellular location">
    <subcellularLocation>
        <location evidence="1">Nucleus</location>
    </subcellularLocation>
</comment>
<feature type="compositionally biased region" description="Low complexity" evidence="8">
    <location>
        <begin position="45"/>
        <end position="68"/>
    </location>
</feature>
<dbReference type="PANTHER" id="PTHR16515">
    <property type="entry name" value="PR DOMAIN ZINC FINGER PROTEIN"/>
    <property type="match status" value="1"/>
</dbReference>
<dbReference type="GO" id="GO:0008270">
    <property type="term" value="F:zinc ion binding"/>
    <property type="evidence" value="ECO:0007669"/>
    <property type="project" value="UniProtKB-KW"/>
</dbReference>
<dbReference type="InterPro" id="IPR013087">
    <property type="entry name" value="Znf_C2H2_type"/>
</dbReference>
<dbReference type="FunFam" id="3.30.160.60:FF:000446">
    <property type="entry name" value="Zinc finger protein"/>
    <property type="match status" value="1"/>
</dbReference>
<dbReference type="HOGENOM" id="CLU_356471_0_0_1"/>
<dbReference type="PANTHER" id="PTHR16515:SF49">
    <property type="entry name" value="GASTRULA ZINC FINGER PROTEIN XLCGF49.1-LIKE-RELATED"/>
    <property type="match status" value="1"/>
</dbReference>
<keyword evidence="3" id="KW-0677">Repeat</keyword>
<dbReference type="SUPFAM" id="SSF57667">
    <property type="entry name" value="beta-beta-alpha zinc fingers"/>
    <property type="match status" value="1"/>
</dbReference>
<reference evidence="11" key="2">
    <citation type="submission" date="2015-01" db="EMBL/GenBank/DDBJ databases">
        <title>Evolutionary Origins and Diversification of the Mycorrhizal Mutualists.</title>
        <authorList>
            <consortium name="DOE Joint Genome Institute"/>
            <consortium name="Mycorrhizal Genomics Consortium"/>
            <person name="Kohler A."/>
            <person name="Kuo A."/>
            <person name="Nagy L.G."/>
            <person name="Floudas D."/>
            <person name="Copeland A."/>
            <person name="Barry K.W."/>
            <person name="Cichocki N."/>
            <person name="Veneault-Fourrey C."/>
            <person name="LaButti K."/>
            <person name="Lindquist E.A."/>
            <person name="Lipzen A."/>
            <person name="Lundell T."/>
            <person name="Morin E."/>
            <person name="Murat C."/>
            <person name="Riley R."/>
            <person name="Ohm R."/>
            <person name="Sun H."/>
            <person name="Tunlid A."/>
            <person name="Henrissat B."/>
            <person name="Grigoriev I.V."/>
            <person name="Hibbett D.S."/>
            <person name="Martin F."/>
        </authorList>
    </citation>
    <scope>NUCLEOTIDE SEQUENCE [LARGE SCALE GENOMIC DNA]</scope>
    <source>
        <strain evidence="11">MUT 4182</strain>
    </source>
</reference>
<dbReference type="Proteomes" id="UP000054248">
    <property type="component" value="Unassembled WGS sequence"/>
</dbReference>
<proteinExistence type="predicted"/>
<evidence type="ECO:0000256" key="7">
    <source>
        <dbReference type="PROSITE-ProRule" id="PRU00042"/>
    </source>
</evidence>
<feature type="region of interest" description="Disordered" evidence="8">
    <location>
        <begin position="241"/>
        <end position="442"/>
    </location>
</feature>
<accession>A0A0C3QSW1</accession>
<feature type="compositionally biased region" description="Low complexity" evidence="8">
    <location>
        <begin position="287"/>
        <end position="299"/>
    </location>
</feature>
<evidence type="ECO:0000256" key="3">
    <source>
        <dbReference type="ARBA" id="ARBA00022737"/>
    </source>
</evidence>
<feature type="compositionally biased region" description="Low complexity" evidence="8">
    <location>
        <begin position="707"/>
        <end position="727"/>
    </location>
</feature>
<feature type="domain" description="C2H2-type" evidence="9">
    <location>
        <begin position="523"/>
        <end position="541"/>
    </location>
</feature>
<keyword evidence="4 7" id="KW-0863">Zinc-finger</keyword>
<evidence type="ECO:0000313" key="11">
    <source>
        <dbReference type="Proteomes" id="UP000054248"/>
    </source>
</evidence>
<feature type="compositionally biased region" description="Polar residues" evidence="8">
    <location>
        <begin position="383"/>
        <end position="442"/>
    </location>
</feature>
<evidence type="ECO:0000256" key="5">
    <source>
        <dbReference type="ARBA" id="ARBA00022833"/>
    </source>
</evidence>
<dbReference type="InterPro" id="IPR036236">
    <property type="entry name" value="Znf_C2H2_sf"/>
</dbReference>
<organism evidence="10 11">
    <name type="scientific">Tulasnella calospora MUT 4182</name>
    <dbReference type="NCBI Taxonomy" id="1051891"/>
    <lineage>
        <taxon>Eukaryota</taxon>
        <taxon>Fungi</taxon>
        <taxon>Dikarya</taxon>
        <taxon>Basidiomycota</taxon>
        <taxon>Agaricomycotina</taxon>
        <taxon>Agaricomycetes</taxon>
        <taxon>Cantharellales</taxon>
        <taxon>Tulasnellaceae</taxon>
        <taxon>Tulasnella</taxon>
    </lineage>
</organism>
<feature type="region of interest" description="Disordered" evidence="8">
    <location>
        <begin position="1"/>
        <end position="97"/>
    </location>
</feature>
<feature type="domain" description="C2H2-type" evidence="9">
    <location>
        <begin position="495"/>
        <end position="522"/>
    </location>
</feature>